<evidence type="ECO:0000313" key="1">
    <source>
        <dbReference type="EMBL" id="CAK9142645.1"/>
    </source>
</evidence>
<comment type="caution">
    <text evidence="1">The sequence shown here is derived from an EMBL/GenBank/DDBJ whole genome shotgun (WGS) entry which is preliminary data.</text>
</comment>
<organism evidence="1 2">
    <name type="scientific">Ilex paraguariensis</name>
    <name type="common">yerba mate</name>
    <dbReference type="NCBI Taxonomy" id="185542"/>
    <lineage>
        <taxon>Eukaryota</taxon>
        <taxon>Viridiplantae</taxon>
        <taxon>Streptophyta</taxon>
        <taxon>Embryophyta</taxon>
        <taxon>Tracheophyta</taxon>
        <taxon>Spermatophyta</taxon>
        <taxon>Magnoliopsida</taxon>
        <taxon>eudicotyledons</taxon>
        <taxon>Gunneridae</taxon>
        <taxon>Pentapetalae</taxon>
        <taxon>asterids</taxon>
        <taxon>campanulids</taxon>
        <taxon>Aquifoliales</taxon>
        <taxon>Aquifoliaceae</taxon>
        <taxon>Ilex</taxon>
    </lineage>
</organism>
<dbReference type="AlphaFoldDB" id="A0ABC8RDB4"/>
<keyword evidence="2" id="KW-1185">Reference proteome</keyword>
<dbReference type="EMBL" id="CAUOFW020001237">
    <property type="protein sequence ID" value="CAK9142645.1"/>
    <property type="molecule type" value="Genomic_DNA"/>
</dbReference>
<proteinExistence type="predicted"/>
<feature type="non-terminal residue" evidence="1">
    <location>
        <position position="1"/>
    </location>
</feature>
<evidence type="ECO:0000313" key="2">
    <source>
        <dbReference type="Proteomes" id="UP001642360"/>
    </source>
</evidence>
<reference evidence="1 2" key="1">
    <citation type="submission" date="2024-02" db="EMBL/GenBank/DDBJ databases">
        <authorList>
            <person name="Vignale AGUSTIN F."/>
            <person name="Sosa J E."/>
            <person name="Modenutti C."/>
        </authorList>
    </citation>
    <scope>NUCLEOTIDE SEQUENCE [LARGE SCALE GENOMIC DNA]</scope>
</reference>
<protein>
    <submittedName>
        <fullName evidence="1">Uncharacterized protein</fullName>
    </submittedName>
</protein>
<gene>
    <name evidence="1" type="ORF">ILEXP_LOCUS10324</name>
</gene>
<accession>A0ABC8RDB4</accession>
<sequence length="68" mass="7743">AIALLAKNCYKDLREESDDDLNAVNALFQRLKTPFWELDRNFSALTAVSSSKMKLYATVALRTTRFAE</sequence>
<dbReference type="Proteomes" id="UP001642360">
    <property type="component" value="Unassembled WGS sequence"/>
</dbReference>
<name>A0ABC8RDB4_9AQUA</name>